<keyword evidence="2" id="KW-1185">Reference proteome</keyword>
<dbReference type="EMBL" id="JNFP01000037">
    <property type="protein sequence ID" value="KIA62000.1"/>
    <property type="molecule type" value="Genomic_DNA"/>
</dbReference>
<accession>A0ABR4Z9J4</accession>
<gene>
    <name evidence="1" type="ORF">FG87_27525</name>
</gene>
<proteinExistence type="predicted"/>
<protein>
    <submittedName>
        <fullName evidence="1">Uncharacterized protein</fullName>
    </submittedName>
</protein>
<dbReference type="RefSeq" id="WP_043676376.1">
    <property type="nucleotide sequence ID" value="NZ_BDCI01000022.1"/>
</dbReference>
<evidence type="ECO:0000313" key="2">
    <source>
        <dbReference type="Proteomes" id="UP000031364"/>
    </source>
</evidence>
<reference evidence="1 2" key="1">
    <citation type="journal article" date="2014" name="Int. J. Syst. Evol. Microbiol.">
        <title>Nocardia vulneris sp. nov., isolated from wounds of human patients in North America.</title>
        <authorList>
            <person name="Lasker B.A."/>
            <person name="Bell M."/>
            <person name="Klenk H.P."/>
            <person name="Sproer C."/>
            <person name="Schumann C."/>
            <person name="Schumann P."/>
            <person name="Brown J.M."/>
        </authorList>
    </citation>
    <scope>NUCLEOTIDE SEQUENCE [LARGE SCALE GENOMIC DNA]</scope>
    <source>
        <strain evidence="1 2">W9851</strain>
    </source>
</reference>
<comment type="caution">
    <text evidence="1">The sequence shown here is derived from an EMBL/GenBank/DDBJ whole genome shotgun (WGS) entry which is preliminary data.</text>
</comment>
<organism evidence="1 2">
    <name type="scientific">Nocardia vulneris</name>
    <dbReference type="NCBI Taxonomy" id="1141657"/>
    <lineage>
        <taxon>Bacteria</taxon>
        <taxon>Bacillati</taxon>
        <taxon>Actinomycetota</taxon>
        <taxon>Actinomycetes</taxon>
        <taxon>Mycobacteriales</taxon>
        <taxon>Nocardiaceae</taxon>
        <taxon>Nocardia</taxon>
    </lineage>
</organism>
<name>A0ABR4Z9J4_9NOCA</name>
<dbReference type="Proteomes" id="UP000031364">
    <property type="component" value="Unassembled WGS sequence"/>
</dbReference>
<sequence>MLVNWEIYYDAARKCHDLAGELRRADKPVHDAVKGECAGMAGDAPGCKQWGETYDRVAQETMQTCTHLADALTNFGNVLYASGYNYGIANKSNPAPQAPTIHQVSEYKVILPTSVHDNGNGVKHNGGVEEFFSELLAKLVSTFEKLPNGDVDKLYKAAKTWKNFADNETVKGAGAKIAAISALFDGMDQARNRQLIQDNFGVLRTAADNLAAASLSVAAPVSEYHSSTNEVGDAIKSAMESFAWAVGLLVAGAALGALFSFGGSIAVAGAGVTAATADTINVIRGLYSSKKLFQILKITLAAGVTVGVIDSFDKVPSLSDGIKALATIIAMRVVIDEDGPGSGTDSGSAAVPDKDVTDEMARMLREGIHPGEDCSEIAERLEKVAAGAGEILRVDPPAGKDLTVEEYGKREEFLYHEVYTDGKYVYDPRHNSNPVPIEEWRKTIMGDNPGATIKSVR</sequence>
<evidence type="ECO:0000313" key="1">
    <source>
        <dbReference type="EMBL" id="KIA62000.1"/>
    </source>
</evidence>